<keyword evidence="4 8" id="KW-1003">Cell membrane</keyword>
<dbReference type="PANTHER" id="PTHR46494">
    <property type="entry name" value="CORA FAMILY METAL ION TRANSPORTER (EUROFUNG)"/>
    <property type="match status" value="1"/>
</dbReference>
<dbReference type="GO" id="GO:0015087">
    <property type="term" value="F:cobalt ion transmembrane transporter activity"/>
    <property type="evidence" value="ECO:0007669"/>
    <property type="project" value="UniProtKB-UniRule"/>
</dbReference>
<evidence type="ECO:0000256" key="6">
    <source>
        <dbReference type="ARBA" id="ARBA00022989"/>
    </source>
</evidence>
<dbReference type="Proteomes" id="UP001241110">
    <property type="component" value="Unassembled WGS sequence"/>
</dbReference>
<dbReference type="InterPro" id="IPR002523">
    <property type="entry name" value="MgTranspt_CorA/ZnTranspt_ZntB"/>
</dbReference>
<dbReference type="SUPFAM" id="SSF144083">
    <property type="entry name" value="Magnesium transport protein CorA, transmembrane region"/>
    <property type="match status" value="1"/>
</dbReference>
<dbReference type="InterPro" id="IPR045863">
    <property type="entry name" value="CorA_TM1_TM2"/>
</dbReference>
<dbReference type="GO" id="GO:0050897">
    <property type="term" value="F:cobalt ion binding"/>
    <property type="evidence" value="ECO:0007669"/>
    <property type="project" value="TreeGrafter"/>
</dbReference>
<evidence type="ECO:0000256" key="5">
    <source>
        <dbReference type="ARBA" id="ARBA00022692"/>
    </source>
</evidence>
<dbReference type="RefSeq" id="WP_313977037.1">
    <property type="nucleotide sequence ID" value="NZ_JASJOS010000003.1"/>
</dbReference>
<keyword evidence="3 8" id="KW-0813">Transport</keyword>
<gene>
    <name evidence="8 9" type="primary">corA</name>
    <name evidence="9" type="ORF">QNI16_07880</name>
</gene>
<dbReference type="GO" id="GO:0005886">
    <property type="term" value="C:plasma membrane"/>
    <property type="evidence" value="ECO:0007669"/>
    <property type="project" value="UniProtKB-SubCell"/>
</dbReference>
<evidence type="ECO:0000256" key="4">
    <source>
        <dbReference type="ARBA" id="ARBA00022475"/>
    </source>
</evidence>
<dbReference type="FunFam" id="1.20.58.340:FF:000012">
    <property type="entry name" value="Magnesium transport protein CorA"/>
    <property type="match status" value="1"/>
</dbReference>
<proteinExistence type="inferred from homology"/>
<protein>
    <recommendedName>
        <fullName evidence="8">Magnesium transport protein CorA</fullName>
    </recommendedName>
</protein>
<reference evidence="9" key="1">
    <citation type="submission" date="2023-05" db="EMBL/GenBank/DDBJ databases">
        <authorList>
            <person name="Zhang X."/>
        </authorList>
    </citation>
    <scope>NUCLEOTIDE SEQUENCE</scope>
    <source>
        <strain evidence="9">YF14B1</strain>
    </source>
</reference>
<dbReference type="CDD" id="cd12828">
    <property type="entry name" value="TmCorA-like_1"/>
    <property type="match status" value="1"/>
</dbReference>
<dbReference type="PANTHER" id="PTHR46494:SF1">
    <property type="entry name" value="CORA FAMILY METAL ION TRANSPORTER (EUROFUNG)"/>
    <property type="match status" value="1"/>
</dbReference>
<evidence type="ECO:0000256" key="1">
    <source>
        <dbReference type="ARBA" id="ARBA00004651"/>
    </source>
</evidence>
<accession>A0AAE3QPM2</accession>
<dbReference type="InterPro" id="IPR045861">
    <property type="entry name" value="CorA_cytoplasmic_dom"/>
</dbReference>
<organism evidence="9 10">
    <name type="scientific">Xanthocytophaga flava</name>
    <dbReference type="NCBI Taxonomy" id="3048013"/>
    <lineage>
        <taxon>Bacteria</taxon>
        <taxon>Pseudomonadati</taxon>
        <taxon>Bacteroidota</taxon>
        <taxon>Cytophagia</taxon>
        <taxon>Cytophagales</taxon>
        <taxon>Rhodocytophagaceae</taxon>
        <taxon>Xanthocytophaga</taxon>
    </lineage>
</organism>
<evidence type="ECO:0000256" key="8">
    <source>
        <dbReference type="RuleBase" id="RU362010"/>
    </source>
</evidence>
<keyword evidence="7 8" id="KW-0472">Membrane</keyword>
<dbReference type="NCBIfam" id="TIGR00383">
    <property type="entry name" value="corA"/>
    <property type="match status" value="1"/>
</dbReference>
<keyword evidence="8" id="KW-0460">Magnesium</keyword>
<sequence length="354" mass="41114">MSHKLHHNTQWVGTPPGTLIYIGDKPVGNVRISIHTYNQDRFQVTEVTHLEQCFPNHEKGLVKWVDMDGIQKVEVVKEVGNAYGLHNLVLEDILNSQLRPKIEFFDNYVFVLCKMLSYDDKKGEVLIEQVSFVLGDHYVLSLQEVPGDVFDPIRERIKSNGSRIRRGGADFLLYSLLDVIIDNYFLVLEKIGEKLEGLEEEISQSPSRQNLAILYQLKRELIFVRKAVWPMREIINTLYQDEGLLIEQETRKYLRDAYDHTIQVIDTLESYRDIAAGLLDVYLSGLSNKTNDTMKVLTIISTIFMPLTFIAGVYGMNFDNMPELHLRYGYFWTLGVMFVCCLCMIAWFRRKNWL</sequence>
<name>A0AAE3QPM2_9BACT</name>
<feature type="transmembrane region" description="Helical" evidence="8">
    <location>
        <begin position="328"/>
        <end position="348"/>
    </location>
</feature>
<dbReference type="GO" id="GO:0000287">
    <property type="term" value="F:magnesium ion binding"/>
    <property type="evidence" value="ECO:0007669"/>
    <property type="project" value="TreeGrafter"/>
</dbReference>
<dbReference type="Pfam" id="PF01544">
    <property type="entry name" value="CorA"/>
    <property type="match status" value="1"/>
</dbReference>
<evidence type="ECO:0000313" key="10">
    <source>
        <dbReference type="Proteomes" id="UP001241110"/>
    </source>
</evidence>
<keyword evidence="6 8" id="KW-1133">Transmembrane helix</keyword>
<evidence type="ECO:0000256" key="2">
    <source>
        <dbReference type="ARBA" id="ARBA00009765"/>
    </source>
</evidence>
<comment type="function">
    <text evidence="8">Mediates influx of magnesium ions.</text>
</comment>
<dbReference type="Gene3D" id="1.20.58.340">
    <property type="entry name" value="Magnesium transport protein CorA, transmembrane region"/>
    <property type="match status" value="2"/>
</dbReference>
<dbReference type="SUPFAM" id="SSF143865">
    <property type="entry name" value="CorA soluble domain-like"/>
    <property type="match status" value="1"/>
</dbReference>
<evidence type="ECO:0000256" key="3">
    <source>
        <dbReference type="ARBA" id="ARBA00022448"/>
    </source>
</evidence>
<evidence type="ECO:0000256" key="7">
    <source>
        <dbReference type="ARBA" id="ARBA00023136"/>
    </source>
</evidence>
<comment type="caution">
    <text evidence="9">The sequence shown here is derived from an EMBL/GenBank/DDBJ whole genome shotgun (WGS) entry which is preliminary data.</text>
</comment>
<dbReference type="Gene3D" id="3.30.460.20">
    <property type="entry name" value="CorA soluble domain-like"/>
    <property type="match status" value="1"/>
</dbReference>
<feature type="transmembrane region" description="Helical" evidence="8">
    <location>
        <begin position="296"/>
        <end position="316"/>
    </location>
</feature>
<keyword evidence="5 8" id="KW-0812">Transmembrane</keyword>
<keyword evidence="8" id="KW-0406">Ion transport</keyword>
<dbReference type="GO" id="GO:0015095">
    <property type="term" value="F:magnesium ion transmembrane transporter activity"/>
    <property type="evidence" value="ECO:0007669"/>
    <property type="project" value="UniProtKB-UniRule"/>
</dbReference>
<comment type="subcellular location">
    <subcellularLocation>
        <location evidence="1">Cell membrane</location>
        <topology evidence="1">Multi-pass membrane protein</topology>
    </subcellularLocation>
    <subcellularLocation>
        <location evidence="8">Membrane</location>
        <topology evidence="8">Multi-pass membrane protein</topology>
    </subcellularLocation>
</comment>
<dbReference type="EMBL" id="JASJOS010000003">
    <property type="protein sequence ID" value="MDJ1480398.1"/>
    <property type="molecule type" value="Genomic_DNA"/>
</dbReference>
<dbReference type="AlphaFoldDB" id="A0AAE3QPM2"/>
<dbReference type="InterPro" id="IPR004488">
    <property type="entry name" value="Mg/Co-transport_prot_CorA"/>
</dbReference>
<comment type="similarity">
    <text evidence="2 8">Belongs to the CorA metal ion transporter (MIT) (TC 1.A.35) family.</text>
</comment>
<evidence type="ECO:0000313" key="9">
    <source>
        <dbReference type="EMBL" id="MDJ1480398.1"/>
    </source>
</evidence>